<name>A0AAD9J5Z8_9ANNE</name>
<comment type="caution">
    <text evidence="1">The sequence shown here is derived from an EMBL/GenBank/DDBJ whole genome shotgun (WGS) entry which is preliminary data.</text>
</comment>
<dbReference type="AlphaFoldDB" id="A0AAD9J5Z8"/>
<reference evidence="1" key="1">
    <citation type="journal article" date="2023" name="Mol. Biol. Evol.">
        <title>Third-Generation Sequencing Reveals the Adaptive Role of the Epigenome in Three Deep-Sea Polychaetes.</title>
        <authorList>
            <person name="Perez M."/>
            <person name="Aroh O."/>
            <person name="Sun Y."/>
            <person name="Lan Y."/>
            <person name="Juniper S.K."/>
            <person name="Young C.R."/>
            <person name="Angers B."/>
            <person name="Qian P.Y."/>
        </authorList>
    </citation>
    <scope>NUCLEOTIDE SEQUENCE</scope>
    <source>
        <strain evidence="1">P08H-3</strain>
    </source>
</reference>
<dbReference type="Proteomes" id="UP001208570">
    <property type="component" value="Unassembled WGS sequence"/>
</dbReference>
<sequence length="157" mass="17750">MQGSNELGTVIDPLDPSSHTQGIINLVTGRITRDNVNVDNSISIGTQQMPKYESFWPEGLHSSLSKKVITLVITKKHTQVDQTTEYNTDLFTRCRDGFHCNNVGAEEKTPSRRYCKIVCHLRLLSLMVMLCNGWYIGQQMEQCRTLSGIIQRVSYAV</sequence>
<dbReference type="EMBL" id="JAODUP010000570">
    <property type="protein sequence ID" value="KAK2147094.1"/>
    <property type="molecule type" value="Genomic_DNA"/>
</dbReference>
<gene>
    <name evidence="1" type="ORF">LSH36_570g03016</name>
</gene>
<accession>A0AAD9J5Z8</accession>
<evidence type="ECO:0000313" key="2">
    <source>
        <dbReference type="Proteomes" id="UP001208570"/>
    </source>
</evidence>
<organism evidence="1 2">
    <name type="scientific">Paralvinella palmiformis</name>
    <dbReference type="NCBI Taxonomy" id="53620"/>
    <lineage>
        <taxon>Eukaryota</taxon>
        <taxon>Metazoa</taxon>
        <taxon>Spiralia</taxon>
        <taxon>Lophotrochozoa</taxon>
        <taxon>Annelida</taxon>
        <taxon>Polychaeta</taxon>
        <taxon>Sedentaria</taxon>
        <taxon>Canalipalpata</taxon>
        <taxon>Terebellida</taxon>
        <taxon>Terebelliformia</taxon>
        <taxon>Alvinellidae</taxon>
        <taxon>Paralvinella</taxon>
    </lineage>
</organism>
<evidence type="ECO:0000313" key="1">
    <source>
        <dbReference type="EMBL" id="KAK2147094.1"/>
    </source>
</evidence>
<proteinExistence type="predicted"/>
<keyword evidence="2" id="KW-1185">Reference proteome</keyword>
<protein>
    <submittedName>
        <fullName evidence="1">Uncharacterized protein</fullName>
    </submittedName>
</protein>